<sequence>MAMLQIQFFSRSLRREVALSALVPLDTPPIPGQPVEEAKPLKALYLLHGYSGNHTDWIHFSRIRELSDKYKIAVFMPSGENHFYLDDEDKSQLYGEFLGRELIQFTRLMFPLSQDRKDTFIGGLSMGGYGAIRNGLKYADQFGRIIALSSALIPYTIAGLSPGYQDAIADYNYYKRVFGDLNQLLGSDKDPEALAKQLKEQGAHIPEIYMACGNEDFLLDVNRRFHDYLTQEEIPHRYKESAGTHDWNFWNEYIGPAIEWAVTDPDSVT</sequence>
<dbReference type="PANTHER" id="PTHR48098">
    <property type="entry name" value="ENTEROCHELIN ESTERASE-RELATED"/>
    <property type="match status" value="1"/>
</dbReference>
<protein>
    <submittedName>
        <fullName evidence="1">Acetylesterase</fullName>
    </submittedName>
</protein>
<dbReference type="EMBL" id="JADCNN020000019">
    <property type="protein sequence ID" value="MBM6997489.1"/>
    <property type="molecule type" value="Genomic_DNA"/>
</dbReference>
<name>A0ABS2HD35_9BACL</name>
<dbReference type="SUPFAM" id="SSF53474">
    <property type="entry name" value="alpha/beta-Hydrolases"/>
    <property type="match status" value="1"/>
</dbReference>
<dbReference type="Pfam" id="PF00756">
    <property type="entry name" value="Esterase"/>
    <property type="match status" value="1"/>
</dbReference>
<organism evidence="1 2">
    <name type="scientific">Paenibacillus rhizolycopersici</name>
    <dbReference type="NCBI Taxonomy" id="2780073"/>
    <lineage>
        <taxon>Bacteria</taxon>
        <taxon>Bacillati</taxon>
        <taxon>Bacillota</taxon>
        <taxon>Bacilli</taxon>
        <taxon>Bacillales</taxon>
        <taxon>Paenibacillaceae</taxon>
        <taxon>Paenibacillus</taxon>
    </lineage>
</organism>
<evidence type="ECO:0000313" key="2">
    <source>
        <dbReference type="Proteomes" id="UP001516620"/>
    </source>
</evidence>
<dbReference type="PANTHER" id="PTHR48098:SF1">
    <property type="entry name" value="DIACYLGLYCEROL ACYLTRANSFERASE_MYCOLYLTRANSFERASE AG85A"/>
    <property type="match status" value="1"/>
</dbReference>
<proteinExistence type="predicted"/>
<dbReference type="Gene3D" id="3.40.50.1820">
    <property type="entry name" value="alpha/beta hydrolase"/>
    <property type="match status" value="1"/>
</dbReference>
<evidence type="ECO:0000313" key="1">
    <source>
        <dbReference type="EMBL" id="MBM6997489.1"/>
    </source>
</evidence>
<reference evidence="1 2" key="1">
    <citation type="submission" date="2021-01" db="EMBL/GenBank/DDBJ databases">
        <title>Paenibacillus sp.nov. isolated from the rhizosphere soil of tomato plant.</title>
        <authorList>
            <person name="Thin K.K."/>
            <person name="Zhang X."/>
            <person name="He S."/>
        </authorList>
    </citation>
    <scope>NUCLEOTIDE SEQUENCE [LARGE SCALE GENOMIC DNA]</scope>
    <source>
        <strain evidence="1 2">DXFW5</strain>
    </source>
</reference>
<accession>A0ABS2HD35</accession>
<dbReference type="RefSeq" id="WP_193418247.1">
    <property type="nucleotide sequence ID" value="NZ_JADCNN020000019.1"/>
</dbReference>
<comment type="caution">
    <text evidence="1">The sequence shown here is derived from an EMBL/GenBank/DDBJ whole genome shotgun (WGS) entry which is preliminary data.</text>
</comment>
<dbReference type="InterPro" id="IPR029058">
    <property type="entry name" value="AB_hydrolase_fold"/>
</dbReference>
<gene>
    <name evidence="1" type="ORF">IM700_017665</name>
</gene>
<dbReference type="InterPro" id="IPR000801">
    <property type="entry name" value="Esterase-like"/>
</dbReference>
<dbReference type="Proteomes" id="UP001516620">
    <property type="component" value="Unassembled WGS sequence"/>
</dbReference>
<dbReference type="InterPro" id="IPR050583">
    <property type="entry name" value="Mycobacterial_A85_antigen"/>
</dbReference>
<keyword evidence="2" id="KW-1185">Reference proteome</keyword>